<keyword evidence="3" id="KW-1185">Reference proteome</keyword>
<evidence type="ECO:0000313" key="3">
    <source>
        <dbReference type="Proteomes" id="UP001190700"/>
    </source>
</evidence>
<reference evidence="2 3" key="1">
    <citation type="journal article" date="2015" name="Genome Biol. Evol.">
        <title>Comparative Genomics of a Bacterivorous Green Alga Reveals Evolutionary Causalities and Consequences of Phago-Mixotrophic Mode of Nutrition.</title>
        <authorList>
            <person name="Burns J.A."/>
            <person name="Paasch A."/>
            <person name="Narechania A."/>
            <person name="Kim E."/>
        </authorList>
    </citation>
    <scope>NUCLEOTIDE SEQUENCE [LARGE SCALE GENOMIC DNA]</scope>
    <source>
        <strain evidence="2 3">PLY_AMNH</strain>
    </source>
</reference>
<protein>
    <submittedName>
        <fullName evidence="2">Uncharacterized protein</fullName>
    </submittedName>
</protein>
<gene>
    <name evidence="2" type="ORF">CYMTET_10171</name>
</gene>
<feature type="region of interest" description="Disordered" evidence="1">
    <location>
        <begin position="669"/>
        <end position="691"/>
    </location>
</feature>
<feature type="region of interest" description="Disordered" evidence="1">
    <location>
        <begin position="167"/>
        <end position="223"/>
    </location>
</feature>
<feature type="compositionally biased region" description="Polar residues" evidence="1">
    <location>
        <begin position="167"/>
        <end position="177"/>
    </location>
</feature>
<evidence type="ECO:0000313" key="2">
    <source>
        <dbReference type="EMBL" id="KAK3282073.1"/>
    </source>
</evidence>
<feature type="region of interest" description="Disordered" evidence="1">
    <location>
        <begin position="634"/>
        <end position="654"/>
    </location>
</feature>
<accession>A0AAE0GPZ4</accession>
<organism evidence="2 3">
    <name type="scientific">Cymbomonas tetramitiformis</name>
    <dbReference type="NCBI Taxonomy" id="36881"/>
    <lineage>
        <taxon>Eukaryota</taxon>
        <taxon>Viridiplantae</taxon>
        <taxon>Chlorophyta</taxon>
        <taxon>Pyramimonadophyceae</taxon>
        <taxon>Pyramimonadales</taxon>
        <taxon>Pyramimonadaceae</taxon>
        <taxon>Cymbomonas</taxon>
    </lineage>
</organism>
<dbReference type="Gene3D" id="1.10.150.20">
    <property type="entry name" value="5' to 3' exonuclease, C-terminal subdomain"/>
    <property type="match status" value="1"/>
</dbReference>
<feature type="region of interest" description="Disordered" evidence="1">
    <location>
        <begin position="1"/>
        <end position="91"/>
    </location>
</feature>
<name>A0AAE0GPZ4_9CHLO</name>
<dbReference type="Proteomes" id="UP001190700">
    <property type="component" value="Unassembled WGS sequence"/>
</dbReference>
<dbReference type="AlphaFoldDB" id="A0AAE0GPZ4"/>
<comment type="caution">
    <text evidence="2">The sequence shown here is derived from an EMBL/GenBank/DDBJ whole genome shotgun (WGS) entry which is preliminary data.</text>
</comment>
<feature type="compositionally biased region" description="Basic and acidic residues" evidence="1">
    <location>
        <begin position="634"/>
        <end position="651"/>
    </location>
</feature>
<evidence type="ECO:0000256" key="1">
    <source>
        <dbReference type="SAM" id="MobiDB-lite"/>
    </source>
</evidence>
<feature type="compositionally biased region" description="Low complexity" evidence="1">
    <location>
        <begin position="76"/>
        <end position="90"/>
    </location>
</feature>
<sequence length="691" mass="75104">MEKEKVDQPPAQKEPTETKDAELENTPTVEPKGSSASVGGIPPASANVGGALPADANIGGAPPAPGVSETGERRSAGTSGPTATATATPAYCSPVTNTGRWAGKLWYTGPRSALEAYMSYRCAKALRANELKIRDNIKSMFARLADQMDLATLLGFGEVPFDFNIRGSTETADSNGQARDGTGRKGGENGEAQPAPPPTASQQAPPQAPPQQAATRVAKTSEPPQHVLEWHHECKNNQCNLESCLMCSCRKFTCATGNDSVQPPVGVPYASAYWARKPGPPLDGHAARRGNAATHHIRARCGQEVMVRMRSAKTNELTALPEGLFLDVVLLGPFRTGEHGGKPSSENDWTPNGFERVIFKRQRGIENCRLKAVPGSPGIFSLPSDLMLLISNVRGEKFRLGIWVVDSEGKPAGAPWDVVLLKSTLFEVHNIRSKNDRAPEILPETPNVNIKLLKGVGKTAVSKLTKMNINTVGDLMKAVDDAVLRCTLREVLGKEIGSVIEHAQTTLPSLFRLWRSPEQTHAVIFKPEHTDKCGVLQVNVPLALINLTNQAYKVGEGDVTEDVDLPPAPPDVRAIVAESVQKAREDWIKPRHPNWRCLTESEMKTMRPTRGGATPGLFYRQGNFMFPDEILETDQRGTKRRQPEEPNEKANEVLTPLQILKVRFDSDVHSVTGQDATPSELLNPMEPPSEF</sequence>
<feature type="compositionally biased region" description="Low complexity" evidence="1">
    <location>
        <begin position="200"/>
        <end position="214"/>
    </location>
</feature>
<proteinExistence type="predicted"/>
<dbReference type="EMBL" id="LGRX02003559">
    <property type="protein sequence ID" value="KAK3282073.1"/>
    <property type="molecule type" value="Genomic_DNA"/>
</dbReference>